<comment type="similarity">
    <text evidence="1">Belongs to the metallo-beta-lactamase superfamily.</text>
</comment>
<dbReference type="SMART" id="SM00849">
    <property type="entry name" value="Lactamase_B"/>
    <property type="match status" value="1"/>
</dbReference>
<keyword evidence="7" id="KW-1185">Reference proteome</keyword>
<dbReference type="SUPFAM" id="SSF56281">
    <property type="entry name" value="Metallo-hydrolase/oxidoreductase"/>
    <property type="match status" value="1"/>
</dbReference>
<dbReference type="InterPro" id="IPR001279">
    <property type="entry name" value="Metallo-B-lactamas"/>
</dbReference>
<dbReference type="Gene3D" id="3.60.15.10">
    <property type="entry name" value="Ribonuclease Z/Hydroxyacylglutathione hydrolase-like"/>
    <property type="match status" value="1"/>
</dbReference>
<dbReference type="PANTHER" id="PTHR42978">
    <property type="entry name" value="QUORUM-QUENCHING LACTONASE YTNP-RELATED-RELATED"/>
    <property type="match status" value="1"/>
</dbReference>
<accession>A0A8H6YIX5</accession>
<evidence type="ECO:0000313" key="6">
    <source>
        <dbReference type="EMBL" id="KAF7359136.1"/>
    </source>
</evidence>
<evidence type="ECO:0000313" key="7">
    <source>
        <dbReference type="Proteomes" id="UP000623467"/>
    </source>
</evidence>
<organism evidence="6 7">
    <name type="scientific">Mycena sanguinolenta</name>
    <dbReference type="NCBI Taxonomy" id="230812"/>
    <lineage>
        <taxon>Eukaryota</taxon>
        <taxon>Fungi</taxon>
        <taxon>Dikarya</taxon>
        <taxon>Basidiomycota</taxon>
        <taxon>Agaricomycotina</taxon>
        <taxon>Agaricomycetes</taxon>
        <taxon>Agaricomycetidae</taxon>
        <taxon>Agaricales</taxon>
        <taxon>Marasmiineae</taxon>
        <taxon>Mycenaceae</taxon>
        <taxon>Mycena</taxon>
    </lineage>
</organism>
<keyword evidence="4" id="KW-0862">Zinc</keyword>
<dbReference type="OrthoDB" id="10250730at2759"/>
<dbReference type="AlphaFoldDB" id="A0A8H6YIX5"/>
<evidence type="ECO:0000256" key="2">
    <source>
        <dbReference type="ARBA" id="ARBA00022723"/>
    </source>
</evidence>
<dbReference type="Pfam" id="PF00753">
    <property type="entry name" value="Lactamase_B"/>
    <property type="match status" value="1"/>
</dbReference>
<dbReference type="CDD" id="cd07730">
    <property type="entry name" value="metallo-hydrolase-like_MBL-fold"/>
    <property type="match status" value="1"/>
</dbReference>
<dbReference type="InterPro" id="IPR036866">
    <property type="entry name" value="RibonucZ/Hydroxyglut_hydro"/>
</dbReference>
<gene>
    <name evidence="6" type="ORF">MSAN_01255200</name>
</gene>
<proteinExistence type="inferred from homology"/>
<comment type="caution">
    <text evidence="6">The sequence shown here is derived from an EMBL/GenBank/DDBJ whole genome shotgun (WGS) entry which is preliminary data.</text>
</comment>
<reference evidence="6" key="1">
    <citation type="submission" date="2020-05" db="EMBL/GenBank/DDBJ databases">
        <title>Mycena genomes resolve the evolution of fungal bioluminescence.</title>
        <authorList>
            <person name="Tsai I.J."/>
        </authorList>
    </citation>
    <scope>NUCLEOTIDE SEQUENCE</scope>
    <source>
        <strain evidence="6">160909Yilan</strain>
    </source>
</reference>
<dbReference type="GO" id="GO:0016787">
    <property type="term" value="F:hydrolase activity"/>
    <property type="evidence" value="ECO:0007669"/>
    <property type="project" value="UniProtKB-KW"/>
</dbReference>
<sequence>MSFRDLGIPASDVTVSLTAFNVVTDMRDVSVPAASLMGPVPAGRELFHAPVFAFLIEHSATKRRVLFDLGPRKDQENTAPLIAGMLKTQFSMPVDRDITEQLVDYGVDLESISAAIWSHSHFDHTGDISKFPASTELVFGSSTNMVSHFVDPRSHLVESDLSGRKLAPINFDESPLEIGGFKAHDFFEDGSFYVLDVPGHLAGHVCALARVTPTRFVFLGADGCHHPGMLRPTAELHRHFPCPGAILTATRRSVSTTHFPPPDAAGEFDLAARTTPMLDVSEEGIFEDKPTARSSIVKMGGFDANNDVFVALAHDESLVDVIGPFPASLNAWQEKGWKDRVTWAFLDENNPAFRFNVK</sequence>
<dbReference type="Proteomes" id="UP000623467">
    <property type="component" value="Unassembled WGS sequence"/>
</dbReference>
<evidence type="ECO:0000256" key="3">
    <source>
        <dbReference type="ARBA" id="ARBA00022801"/>
    </source>
</evidence>
<keyword evidence="3" id="KW-0378">Hydrolase</keyword>
<dbReference type="EMBL" id="JACAZH010000009">
    <property type="protein sequence ID" value="KAF7359136.1"/>
    <property type="molecule type" value="Genomic_DNA"/>
</dbReference>
<dbReference type="GO" id="GO:0046872">
    <property type="term" value="F:metal ion binding"/>
    <property type="evidence" value="ECO:0007669"/>
    <property type="project" value="UniProtKB-KW"/>
</dbReference>
<evidence type="ECO:0000259" key="5">
    <source>
        <dbReference type="SMART" id="SM00849"/>
    </source>
</evidence>
<name>A0A8H6YIX5_9AGAR</name>
<keyword evidence="2" id="KW-0479">Metal-binding</keyword>
<dbReference type="PANTHER" id="PTHR42978:SF5">
    <property type="entry name" value="METALLO-BETA-LACTAMASE DOMAIN-CONTAINING PROTEIN"/>
    <property type="match status" value="1"/>
</dbReference>
<dbReference type="InterPro" id="IPR051013">
    <property type="entry name" value="MBL_superfamily_lactonases"/>
</dbReference>
<evidence type="ECO:0000256" key="1">
    <source>
        <dbReference type="ARBA" id="ARBA00007749"/>
    </source>
</evidence>
<feature type="domain" description="Metallo-beta-lactamase" evidence="5">
    <location>
        <begin position="50"/>
        <end position="258"/>
    </location>
</feature>
<protein>
    <submittedName>
        <fullName evidence="6">Metallo-beta-lactamase superfamily protein</fullName>
    </submittedName>
</protein>
<evidence type="ECO:0000256" key="4">
    <source>
        <dbReference type="ARBA" id="ARBA00022833"/>
    </source>
</evidence>